<evidence type="ECO:0000313" key="3">
    <source>
        <dbReference type="EMBL" id="PXV57170.1"/>
    </source>
</evidence>
<dbReference type="Pfam" id="PF03648">
    <property type="entry name" value="Glyco_hydro_67N"/>
    <property type="match status" value="1"/>
</dbReference>
<reference evidence="3 4" key="1">
    <citation type="submission" date="2018-03" db="EMBL/GenBank/DDBJ databases">
        <title>Genomic Encyclopedia of Archaeal and Bacterial Type Strains, Phase II (KMG-II): from individual species to whole genera.</title>
        <authorList>
            <person name="Goeker M."/>
        </authorList>
    </citation>
    <scope>NUCLEOTIDE SEQUENCE [LARGE SCALE GENOMIC DNA]</scope>
    <source>
        <strain evidence="3 4">DSM 100214</strain>
    </source>
</reference>
<dbReference type="AlphaFoldDB" id="A0A2V3PK31"/>
<keyword evidence="1 3" id="KW-0378">Hydrolase</keyword>
<dbReference type="GO" id="GO:0046559">
    <property type="term" value="F:alpha-glucuronidase activity"/>
    <property type="evidence" value="ECO:0007669"/>
    <property type="project" value="InterPro"/>
</dbReference>
<dbReference type="GO" id="GO:0045493">
    <property type="term" value="P:xylan catabolic process"/>
    <property type="evidence" value="ECO:0007669"/>
    <property type="project" value="InterPro"/>
</dbReference>
<protein>
    <submittedName>
        <fullName evidence="3">Glycosyl hydrolase family 67</fullName>
    </submittedName>
</protein>
<dbReference type="Pfam" id="PF16126">
    <property type="entry name" value="DUF4838"/>
    <property type="match status" value="1"/>
</dbReference>
<evidence type="ECO:0000259" key="2">
    <source>
        <dbReference type="Pfam" id="PF03648"/>
    </source>
</evidence>
<proteinExistence type="predicted"/>
<keyword evidence="4" id="KW-1185">Reference proteome</keyword>
<dbReference type="RefSeq" id="WP_110312732.1">
    <property type="nucleotide sequence ID" value="NZ_QICL01000053.1"/>
</dbReference>
<evidence type="ECO:0000256" key="1">
    <source>
        <dbReference type="ARBA" id="ARBA00022801"/>
    </source>
</evidence>
<sequence length="739" mass="84595">MNLKSKVLLFFLSFIPFGIMAQLPIVKDGKPQTRIVVNQADSTDLQAANLMQDFVKRISGAEISIVSSNSKIKKGDILIGSFQEPIKSFHRSELKEDGFFLSTQDGYIRVIGEEGKGTIYGVVTLLEDYLGVRYYAENLPMFTISKDIMLPETINKIDNPSFRYRQTQAYSIKDPIYKLWHRLEEPKEVFAGNLWVHTFNSILPAAKYGKSNPEYYAFINGERRPGTASQWCLTNPEVLEIVSVKIDSIFKANPDKKIISVSQNDSQNHCQCDNCKAIDEREGSPSGTLIYFMNKLAERFPDKEFSTLAYLYSVAPPKYIKPLPNVNIMLCDIDCYREVTLTENPSGQTFVRDMEGWSKISNNIFVWDYGINFDNYISPFPNFHILKPNMNLFKENNATMHFSQIGGVKGTDFSELRSYLVAKLLWNTEADTEAIIKSFLNDYYGEAAAPYLYQYIKLREGALIGSNKPLWIYDTPITHKNGMLNTPMMKRYKILFDEAEKAVANSPEFLNRVREARLPIQYAELEIARTEPIENVTELKSKLNAFRNTAKELNVIYLNERNNTIEDYCDLYEQRNLPKERKSLAHNAKITFITPPSAPYDKIGDTALTDGLYGGATYNESWVGWISKDAEFIIDLGQVKEIETVEFDFLHQLGAWILLPKSVTCQTSIDNKDFVLMGHKDIPEDRDTEVKYVNIPIRSDQKIKAHYIKVKIESIGLCPPWHYGVGFPAWFFLDEVSVY</sequence>
<name>A0A2V3PK31_9BACT</name>
<dbReference type="InterPro" id="IPR032287">
    <property type="entry name" value="DUF4838"/>
</dbReference>
<dbReference type="PANTHER" id="PTHR47406:SF2">
    <property type="entry name" value="ALPHA GLUCURONIDASE N-TERMINAL DOMAIN-CONTAINING PROTEIN"/>
    <property type="match status" value="1"/>
</dbReference>
<dbReference type="Gene3D" id="3.30.379.10">
    <property type="entry name" value="Chitobiase/beta-hexosaminidase domain 2-like"/>
    <property type="match status" value="1"/>
</dbReference>
<dbReference type="EMBL" id="QICL01000053">
    <property type="protein sequence ID" value="PXV57170.1"/>
    <property type="molecule type" value="Genomic_DNA"/>
</dbReference>
<gene>
    <name evidence="3" type="ORF">CLV62_1536</name>
</gene>
<feature type="domain" description="Alpha glucuronidase N-terminal" evidence="2">
    <location>
        <begin position="33"/>
        <end position="122"/>
    </location>
</feature>
<dbReference type="InterPro" id="IPR005154">
    <property type="entry name" value="Glyco_hydro_67_aGlcAse_N"/>
</dbReference>
<comment type="caution">
    <text evidence="3">The sequence shown here is derived from an EMBL/GenBank/DDBJ whole genome shotgun (WGS) entry which is preliminary data.</text>
</comment>
<dbReference type="InterPro" id="IPR029018">
    <property type="entry name" value="Hex-like_dom2"/>
</dbReference>
<dbReference type="SUPFAM" id="SSF55545">
    <property type="entry name" value="beta-N-acetylhexosaminidase-like domain"/>
    <property type="match status" value="1"/>
</dbReference>
<dbReference type="Proteomes" id="UP000247973">
    <property type="component" value="Unassembled WGS sequence"/>
</dbReference>
<dbReference type="PANTHER" id="PTHR47406">
    <property type="entry name" value="COAGULATION FACTOR 5/8 TYPE, C-TERMINAL"/>
    <property type="match status" value="1"/>
</dbReference>
<dbReference type="Gene3D" id="2.60.120.260">
    <property type="entry name" value="Galactose-binding domain-like"/>
    <property type="match status" value="1"/>
</dbReference>
<evidence type="ECO:0000313" key="4">
    <source>
        <dbReference type="Proteomes" id="UP000247973"/>
    </source>
</evidence>
<accession>A0A2V3PK31</accession>
<organism evidence="3 4">
    <name type="scientific">Dysgonomonas alginatilytica</name>
    <dbReference type="NCBI Taxonomy" id="1605892"/>
    <lineage>
        <taxon>Bacteria</taxon>
        <taxon>Pseudomonadati</taxon>
        <taxon>Bacteroidota</taxon>
        <taxon>Bacteroidia</taxon>
        <taxon>Bacteroidales</taxon>
        <taxon>Dysgonomonadaceae</taxon>
        <taxon>Dysgonomonas</taxon>
    </lineage>
</organism>
<dbReference type="OrthoDB" id="1099022at2"/>